<sequence>MLEAVRFAIDVSNSDVLQNMRQAWEGFVSSGQAWAALFGMAFGYFVAKFTSYG</sequence>
<dbReference type="KEGG" id="syc:syc1630_c"/>
<dbReference type="AlphaFoldDB" id="A0A0H3KAD8"/>
<dbReference type="Proteomes" id="UP000001175">
    <property type="component" value="Chromosome"/>
</dbReference>
<dbReference type="RefSeq" id="WP_011243940.1">
    <property type="nucleotide sequence ID" value="NC_006576.1"/>
</dbReference>
<reference evidence="2 3" key="1">
    <citation type="journal article" date="2007" name="Photosyn. Res.">
        <title>Complete nucleotide sequence of the freshwater unicellular cyanobacterium Synechococcus elongatus PCC 6301 chromosome: gene content and organization.</title>
        <authorList>
            <person name="Sugita C."/>
            <person name="Ogata K."/>
            <person name="Shikata M."/>
            <person name="Jikuya H."/>
            <person name="Takano J."/>
            <person name="Furumichi M."/>
            <person name="Kanehisa M."/>
            <person name="Omata T."/>
            <person name="Sugiura M."/>
            <person name="Sugita M."/>
        </authorList>
    </citation>
    <scope>NUCLEOTIDE SEQUENCE [LARGE SCALE GENOMIC DNA]</scope>
    <source>
        <strain evidence="3">ATCC 27144 / PCC 6301 / SAUG 1402/1</strain>
    </source>
</reference>
<dbReference type="EMBL" id="AP008231">
    <property type="protein sequence ID" value="BAD79820.1"/>
    <property type="molecule type" value="Genomic_DNA"/>
</dbReference>
<protein>
    <submittedName>
        <fullName evidence="2">Uncharacterized protein</fullName>
    </submittedName>
</protein>
<feature type="transmembrane region" description="Helical" evidence="1">
    <location>
        <begin position="27"/>
        <end position="47"/>
    </location>
</feature>
<keyword evidence="1" id="KW-0472">Membrane</keyword>
<proteinExistence type="predicted"/>
<gene>
    <name evidence="2" type="ordered locus">syc1630_c</name>
</gene>
<evidence type="ECO:0000313" key="2">
    <source>
        <dbReference type="EMBL" id="BAD79820.1"/>
    </source>
</evidence>
<evidence type="ECO:0000256" key="1">
    <source>
        <dbReference type="SAM" id="Phobius"/>
    </source>
</evidence>
<name>A0A0H3KAD8_SYNP6</name>
<evidence type="ECO:0000313" key="3">
    <source>
        <dbReference type="Proteomes" id="UP000001175"/>
    </source>
</evidence>
<organism evidence="2 3">
    <name type="scientific">Synechococcus sp. (strain ATCC 27144 / PCC 6301 / SAUG 1402/1)</name>
    <name type="common">Anacystis nidulans</name>
    <dbReference type="NCBI Taxonomy" id="269084"/>
    <lineage>
        <taxon>Bacteria</taxon>
        <taxon>Bacillati</taxon>
        <taxon>Cyanobacteriota</taxon>
        <taxon>Cyanophyceae</taxon>
        <taxon>Synechococcales</taxon>
        <taxon>Synechococcaceae</taxon>
        <taxon>Synechococcus</taxon>
    </lineage>
</organism>
<keyword evidence="1" id="KW-1133">Transmembrane helix</keyword>
<dbReference type="GeneID" id="72431367"/>
<accession>A0A0H3KAD8</accession>
<keyword evidence="1" id="KW-0812">Transmembrane</keyword>